<sequence length="85" mass="9419">MGSQTTPPPLCHLHHGLLHYQRPDIDSIGPEDADKFRNIALICCGVGAVFSFIFHIGVQEPPYVPHSKKQEAIAVQEKSQRRCGV</sequence>
<evidence type="ECO:0000313" key="3">
    <source>
        <dbReference type="Proteomes" id="UP001286313"/>
    </source>
</evidence>
<reference evidence="2" key="1">
    <citation type="submission" date="2023-10" db="EMBL/GenBank/DDBJ databases">
        <title>Genome assemblies of two species of porcelain crab, Petrolisthes cinctipes and Petrolisthes manimaculis (Anomura: Porcellanidae).</title>
        <authorList>
            <person name="Angst P."/>
        </authorList>
    </citation>
    <scope>NUCLEOTIDE SEQUENCE</scope>
    <source>
        <strain evidence="2">PB745_01</strain>
        <tissue evidence="2">Gill</tissue>
    </source>
</reference>
<name>A0AAE1FI97_PETCI</name>
<dbReference type="Proteomes" id="UP001286313">
    <property type="component" value="Unassembled WGS sequence"/>
</dbReference>
<keyword evidence="1" id="KW-1133">Transmembrane helix</keyword>
<protein>
    <submittedName>
        <fullName evidence="2">Uncharacterized protein</fullName>
    </submittedName>
</protein>
<evidence type="ECO:0000313" key="2">
    <source>
        <dbReference type="EMBL" id="KAK3872748.1"/>
    </source>
</evidence>
<gene>
    <name evidence="2" type="ORF">Pcinc_022183</name>
</gene>
<organism evidence="2 3">
    <name type="scientific">Petrolisthes cinctipes</name>
    <name type="common">Flat porcelain crab</name>
    <dbReference type="NCBI Taxonomy" id="88211"/>
    <lineage>
        <taxon>Eukaryota</taxon>
        <taxon>Metazoa</taxon>
        <taxon>Ecdysozoa</taxon>
        <taxon>Arthropoda</taxon>
        <taxon>Crustacea</taxon>
        <taxon>Multicrustacea</taxon>
        <taxon>Malacostraca</taxon>
        <taxon>Eumalacostraca</taxon>
        <taxon>Eucarida</taxon>
        <taxon>Decapoda</taxon>
        <taxon>Pleocyemata</taxon>
        <taxon>Anomura</taxon>
        <taxon>Galatheoidea</taxon>
        <taxon>Porcellanidae</taxon>
        <taxon>Petrolisthes</taxon>
    </lineage>
</organism>
<dbReference type="EMBL" id="JAWQEG010002317">
    <property type="protein sequence ID" value="KAK3872748.1"/>
    <property type="molecule type" value="Genomic_DNA"/>
</dbReference>
<keyword evidence="1" id="KW-0472">Membrane</keyword>
<keyword evidence="3" id="KW-1185">Reference proteome</keyword>
<feature type="transmembrane region" description="Helical" evidence="1">
    <location>
        <begin position="39"/>
        <end position="58"/>
    </location>
</feature>
<evidence type="ECO:0000256" key="1">
    <source>
        <dbReference type="SAM" id="Phobius"/>
    </source>
</evidence>
<dbReference type="AlphaFoldDB" id="A0AAE1FI97"/>
<comment type="caution">
    <text evidence="2">The sequence shown here is derived from an EMBL/GenBank/DDBJ whole genome shotgun (WGS) entry which is preliminary data.</text>
</comment>
<keyword evidence="1" id="KW-0812">Transmembrane</keyword>
<proteinExistence type="predicted"/>
<accession>A0AAE1FI97</accession>